<reference evidence="7" key="2">
    <citation type="submission" date="2008-12" db="EMBL/GenBank/DDBJ databases">
        <title>Improved gene annotation of the rice (Oryza sativa) genomes.</title>
        <authorList>
            <person name="Wang J."/>
            <person name="Li R."/>
            <person name="Fan W."/>
            <person name="Huang Q."/>
            <person name="Zhang J."/>
            <person name="Zhou Y."/>
            <person name="Hu Y."/>
            <person name="Zi S."/>
            <person name="Li J."/>
            <person name="Ni P."/>
            <person name="Zheng H."/>
            <person name="Zhang Y."/>
            <person name="Zhao M."/>
            <person name="Hao Q."/>
            <person name="McDermott J."/>
            <person name="Samudrala R."/>
            <person name="Kristiansen K."/>
            <person name="Wong G.K.-S."/>
        </authorList>
    </citation>
    <scope>NUCLEOTIDE SEQUENCE</scope>
</reference>
<dbReference type="InterPro" id="IPR013601">
    <property type="entry name" value="FAE1_typ3_polyketide_synth"/>
</dbReference>
<dbReference type="InterPro" id="IPR044730">
    <property type="entry name" value="RNase_H-like_dom_plant"/>
</dbReference>
<dbReference type="Proteomes" id="UP000007752">
    <property type="component" value="Chromosome 4"/>
</dbReference>
<dbReference type="PANTHER" id="PTHR34146:SF3">
    <property type="entry name" value="POLYNUCLEOTIDYL TRANSFERASE, RIBONUCLEASE H-LIKE SUPERFAMILY PROTEIN"/>
    <property type="match status" value="1"/>
</dbReference>
<reference evidence="7" key="1">
    <citation type="journal article" date="2005" name="PLoS Biol.">
        <title>The genomes of Oryza sativa: a history of duplications.</title>
        <authorList>
            <person name="Yu J."/>
            <person name="Wang J."/>
            <person name="Lin W."/>
            <person name="Li S."/>
            <person name="Li H."/>
            <person name="Zhou J."/>
            <person name="Ni P."/>
            <person name="Dong W."/>
            <person name="Hu S."/>
            <person name="Zeng C."/>
            <person name="Zhang J."/>
            <person name="Zhang Y."/>
            <person name="Li R."/>
            <person name="Xu Z."/>
            <person name="Li S."/>
            <person name="Li X."/>
            <person name="Zheng H."/>
            <person name="Cong L."/>
            <person name="Lin L."/>
            <person name="Yin J."/>
            <person name="Geng J."/>
            <person name="Li G."/>
            <person name="Shi J."/>
            <person name="Liu J."/>
            <person name="Lv H."/>
            <person name="Li J."/>
            <person name="Wang J."/>
            <person name="Deng Y."/>
            <person name="Ran L."/>
            <person name="Shi X."/>
            <person name="Wang X."/>
            <person name="Wu Q."/>
            <person name="Li C."/>
            <person name="Ren X."/>
            <person name="Wang J."/>
            <person name="Wang X."/>
            <person name="Li D."/>
            <person name="Liu D."/>
            <person name="Zhang X."/>
            <person name="Ji Z."/>
            <person name="Zhao W."/>
            <person name="Sun Y."/>
            <person name="Zhang Z."/>
            <person name="Bao J."/>
            <person name="Han Y."/>
            <person name="Dong L."/>
            <person name="Ji J."/>
            <person name="Chen P."/>
            <person name="Wu S."/>
            <person name="Liu J."/>
            <person name="Xiao Y."/>
            <person name="Bu D."/>
            <person name="Tan J."/>
            <person name="Yang L."/>
            <person name="Ye C."/>
            <person name="Zhang J."/>
            <person name="Xu J."/>
            <person name="Zhou Y."/>
            <person name="Yu Y."/>
            <person name="Zhang B."/>
            <person name="Zhuang S."/>
            <person name="Wei H."/>
            <person name="Liu B."/>
            <person name="Lei M."/>
            <person name="Yu H."/>
            <person name="Li Y."/>
            <person name="Xu H."/>
            <person name="Wei S."/>
            <person name="He X."/>
            <person name="Fang L."/>
            <person name="Zhang Z."/>
            <person name="Zhang Y."/>
            <person name="Huang X."/>
            <person name="Su Z."/>
            <person name="Tong W."/>
            <person name="Li J."/>
            <person name="Tong Z."/>
            <person name="Li S."/>
            <person name="Ye J."/>
            <person name="Wang L."/>
            <person name="Fang L."/>
            <person name="Lei T."/>
            <person name="Chen C."/>
            <person name="Chen H."/>
            <person name="Xu Z."/>
            <person name="Li H."/>
            <person name="Huang H."/>
            <person name="Zhang F."/>
            <person name="Xu H."/>
            <person name="Li N."/>
            <person name="Zhao C."/>
            <person name="Li S."/>
            <person name="Dong L."/>
            <person name="Huang Y."/>
            <person name="Li L."/>
            <person name="Xi Y."/>
            <person name="Qi Q."/>
            <person name="Li W."/>
            <person name="Zhang B."/>
            <person name="Hu W."/>
            <person name="Zhang Y."/>
            <person name="Tian X."/>
            <person name="Jiao Y."/>
            <person name="Liang X."/>
            <person name="Jin J."/>
            <person name="Gao L."/>
            <person name="Zheng W."/>
            <person name="Hao B."/>
            <person name="Liu S."/>
            <person name="Wang W."/>
            <person name="Yuan L."/>
            <person name="Cao M."/>
            <person name="McDermott J."/>
            <person name="Samudrala R."/>
            <person name="Wang J."/>
            <person name="Wong G.K."/>
            <person name="Yang H."/>
        </authorList>
    </citation>
    <scope>NUCLEOTIDE SEQUENCE [LARGE SCALE GENOMIC DNA]</scope>
</reference>
<evidence type="ECO:0008006" key="8">
    <source>
        <dbReference type="Google" id="ProtNLM"/>
    </source>
</evidence>
<feature type="region of interest" description="Disordered" evidence="2">
    <location>
        <begin position="309"/>
        <end position="330"/>
    </location>
</feature>
<dbReference type="GO" id="GO:0006633">
    <property type="term" value="P:fatty acid biosynthetic process"/>
    <property type="evidence" value="ECO:0007669"/>
    <property type="project" value="InterPro"/>
</dbReference>
<dbReference type="Pfam" id="PF13456">
    <property type="entry name" value="RVT_3"/>
    <property type="match status" value="1"/>
</dbReference>
<evidence type="ECO:0000259" key="4">
    <source>
        <dbReference type="Pfam" id="PF08392"/>
    </source>
</evidence>
<evidence type="ECO:0000256" key="2">
    <source>
        <dbReference type="SAM" id="MobiDB-lite"/>
    </source>
</evidence>
<proteinExistence type="predicted"/>
<feature type="compositionally biased region" description="Basic and acidic residues" evidence="2">
    <location>
        <begin position="366"/>
        <end position="375"/>
    </location>
</feature>
<dbReference type="Gene3D" id="3.30.420.10">
    <property type="entry name" value="Ribonuclease H-like superfamily/Ribonuclease H"/>
    <property type="match status" value="1"/>
</dbReference>
<dbReference type="GO" id="GO:0004523">
    <property type="term" value="F:RNA-DNA hybrid ribonuclease activity"/>
    <property type="evidence" value="ECO:0007669"/>
    <property type="project" value="InterPro"/>
</dbReference>
<name>B9FER0_ORYSJ</name>
<feature type="domain" description="FAE" evidence="4">
    <location>
        <begin position="1622"/>
        <end position="1667"/>
    </location>
</feature>
<dbReference type="SUPFAM" id="SSF53098">
    <property type="entry name" value="Ribonuclease H-like"/>
    <property type="match status" value="1"/>
</dbReference>
<dbReference type="InterPro" id="IPR012337">
    <property type="entry name" value="RNaseH-like_sf"/>
</dbReference>
<dbReference type="GO" id="GO:0016747">
    <property type="term" value="F:acyltransferase activity, transferring groups other than amino-acyl groups"/>
    <property type="evidence" value="ECO:0007669"/>
    <property type="project" value="InterPro"/>
</dbReference>
<organism evidence="7">
    <name type="scientific">Oryza sativa subsp. japonica</name>
    <name type="common">Rice</name>
    <dbReference type="NCBI Taxonomy" id="39947"/>
    <lineage>
        <taxon>Eukaryota</taxon>
        <taxon>Viridiplantae</taxon>
        <taxon>Streptophyta</taxon>
        <taxon>Embryophyta</taxon>
        <taxon>Tracheophyta</taxon>
        <taxon>Spermatophyta</taxon>
        <taxon>Magnoliopsida</taxon>
        <taxon>Liliopsida</taxon>
        <taxon>Poales</taxon>
        <taxon>Poaceae</taxon>
        <taxon>BOP clade</taxon>
        <taxon>Oryzoideae</taxon>
        <taxon>Oryzeae</taxon>
        <taxon>Oryzinae</taxon>
        <taxon>Oryza</taxon>
        <taxon>Oryza sativa</taxon>
    </lineage>
</organism>
<evidence type="ECO:0000259" key="6">
    <source>
        <dbReference type="Pfam" id="PF14111"/>
    </source>
</evidence>
<dbReference type="InterPro" id="IPR036691">
    <property type="entry name" value="Endo/exonu/phosph_ase_sf"/>
</dbReference>
<dbReference type="SUPFAM" id="SSF56219">
    <property type="entry name" value="DNase I-like"/>
    <property type="match status" value="1"/>
</dbReference>
<dbReference type="PANTHER" id="PTHR34146">
    <property type="entry name" value="POLYNUCLEOTIDYL TRANSFERASE, RIBONUCLEASE H-LIKE SUPERFAMILY PROTEIN-RELATED"/>
    <property type="match status" value="1"/>
</dbReference>
<protein>
    <recommendedName>
        <fullName evidence="8">Retrotransposon protein, putative, unclassified</fullName>
    </recommendedName>
</protein>
<feature type="coiled-coil region" evidence="1">
    <location>
        <begin position="876"/>
        <end position="903"/>
    </location>
</feature>
<feature type="compositionally biased region" description="Polar residues" evidence="2">
    <location>
        <begin position="347"/>
        <end position="364"/>
    </location>
</feature>
<dbReference type="Pfam" id="PF00078">
    <property type="entry name" value="RVT_1"/>
    <property type="match status" value="1"/>
</dbReference>
<evidence type="ECO:0000259" key="3">
    <source>
        <dbReference type="Pfam" id="PF00078"/>
    </source>
</evidence>
<feature type="domain" description="RNase H type-1" evidence="5">
    <location>
        <begin position="1416"/>
        <end position="1535"/>
    </location>
</feature>
<sequence length="1668" mass="188322">MDLDGDPPLEDEHEVVHSQLPEIATSLEAMTITPTKEIRVRLQQSPETATVQTTHNLLMKVGHSGGQQRQIPLEALKKSMAKAWQRVYLDISQVESNLFMAHFRNYEDLSWVWQKQPWSFGSDVFLLEWVSLDEKIKPMSAYTFKHLMVNVRIYGIPPSLRNVKNVKLAAENIGQISKAEPIDPDSLLRNQKFVSIRIRIDVEKPVPDHVILELPDKSELKAFLHYERTPIICTFCGLLFHNVQVCPQRQRIIIQFPDASEEDLKDKLGKWITQIDYMPSEAFLDMEEFQQKFQLWEKFRQHFSSPQFKNIQEQQKQQERGSGTSQSLMPKLDWKKASEKALTLAGCSTVQGPPSQAVHTTTAGKQCEKKDKEPDIQSIPEVGTEEMLVHGSTEKKKLVSSTIEDHVSCNSKNVNTAGKVHQMEPVQSVPLVHRVSPSASAHQNSLVNPAIGTNEVQHRRSTRATKIYETASQHLSKKRGFHEAAHESTKRHCSPTTSAASSFSIVGGEEHGGIESRSASPTNHHSAPIRVPSRRGGQRATRWDQRGGYGGGMVTSTSWRPLAAAHSDVIQRDAPRSPQSINNFHSRKHTWSALEVHHDIFVDQAAGDTQGGGASDAGASSRLILATDPRECNVSEIQLVDPSAGNANSHVVPADQASGGLWLMWDEDMDLTIVQSSVNYILAYGVYKNSGPIFNLLCIYGDPSHRATSAMWSEISSFVVHSSHIPTFCMGDLNEIMHANEKYGLAPPNQNRINIFKHHVNNLGLMDMGYNGPAYTWSNKQQGKDLVLERLDRCLANVEWCFDYPNTTVYHLPMLYSDHAPIIAILNPKNRRPKRSFMFENWWLLEPDFNQHAHSAWLQSVNCHFQRRTTLLARSLTSWSKKKKPLQQQLDQLEEDLLKIQSSPDREHLYFEEKRIVQQHDITMQKLADYHKQRSKKHWVQKGNRNTSFFQKATQKRRRENRISSVIHNNSIINDPEEIATVFTSYFENLFQSSNTDDATPSMDQNDNDVIFPPPEIPSENDILEILKQMRRDASPGPDGLNVAFYRAAWNWIKDDVTAMVGSFYETAHRGIRQGCPLSPYLFVLAINELSDQLADAIQRNHISGIKLGQNDPSIHSLMFADDLIIVGQAQQEEVRKTSEIINSFCLRSGQTPNWGKSSILFSKSTPEEVRQNILTIFPVSLMNSSTKHLGHPLLVRAKDRNAAYSFIVDKFKSKLTTYKANSLSHAGRLALIKSVFASIPIYYMSIMLFSKKLIAKLTAIIRKFWWTGIQADGGKKGMALRSWKDICKPVSEGGLGIRDLMAVIKVQIMQGEEEDRLCWKYTPSGVCSAKSAYKTIYNEMYPNQNQIWKARNDINFKTKIWEPQQVCNAAQAMAKTYESVHQMEEDSCQDFNRAEENNIRNSVVKIPAGTRVYVDASWTEEKTGVGIFIHNPSNHNAIVIKAQSLNAGTPLLAEAEGLFLAMQIARHLQLQDPIFLSDNSEIVNAVQNEDYIQNPGHWSLRPILSRIKNFLQDQQVRIIWISRELNKVADGLANVETRPPQHSFIAVLIEPSNPCMAEGNITSYNQDRMGCRLQRRPALHRSRQLSLPDGQRGDPAVQQAIEEEEIQVRAGAHGENSQGRRRQQEDGDGTSGVSLSKDLIAVAGNALKMNITTLCPLVLPLSEQLLH</sequence>
<feature type="domain" description="Reverse transcriptase" evidence="3">
    <location>
        <begin position="1068"/>
        <end position="1183"/>
    </location>
</feature>
<accession>B9FER0</accession>
<feature type="domain" description="DUF4283" evidence="6">
    <location>
        <begin position="69"/>
        <end position="136"/>
    </location>
</feature>
<feature type="compositionally biased region" description="Polar residues" evidence="2">
    <location>
        <begin position="494"/>
        <end position="504"/>
    </location>
</feature>
<feature type="region of interest" description="Disordered" evidence="2">
    <location>
        <begin position="470"/>
        <end position="552"/>
    </location>
</feature>
<dbReference type="Gene3D" id="3.60.10.10">
    <property type="entry name" value="Endonuclease/exonuclease/phosphatase"/>
    <property type="match status" value="1"/>
</dbReference>
<dbReference type="InterPro" id="IPR025558">
    <property type="entry name" value="DUF4283"/>
</dbReference>
<dbReference type="Pfam" id="PF14111">
    <property type="entry name" value="DUF4283"/>
    <property type="match status" value="1"/>
</dbReference>
<dbReference type="InterPro" id="IPR036397">
    <property type="entry name" value="RNaseH_sf"/>
</dbReference>
<dbReference type="Pfam" id="PF08392">
    <property type="entry name" value="FAE1_CUT1_RppA"/>
    <property type="match status" value="1"/>
</dbReference>
<dbReference type="GO" id="GO:0003676">
    <property type="term" value="F:nucleic acid binding"/>
    <property type="evidence" value="ECO:0007669"/>
    <property type="project" value="InterPro"/>
</dbReference>
<dbReference type="EMBL" id="CM000141">
    <property type="protein sequence ID" value="EEE60843.1"/>
    <property type="molecule type" value="Genomic_DNA"/>
</dbReference>
<feature type="compositionally biased region" description="Basic and acidic residues" evidence="2">
    <location>
        <begin position="481"/>
        <end position="490"/>
    </location>
</feature>
<keyword evidence="1" id="KW-0175">Coiled coil</keyword>
<dbReference type="CDD" id="cd06222">
    <property type="entry name" value="RNase_H_like"/>
    <property type="match status" value="1"/>
</dbReference>
<feature type="region of interest" description="Disordered" evidence="2">
    <location>
        <begin position="347"/>
        <end position="377"/>
    </location>
</feature>
<gene>
    <name evidence="7" type="ORF">OsJ_14468</name>
</gene>
<evidence type="ECO:0000313" key="7">
    <source>
        <dbReference type="EMBL" id="EEE60843.1"/>
    </source>
</evidence>
<feature type="region of interest" description="Disordered" evidence="2">
    <location>
        <begin position="1610"/>
        <end position="1633"/>
    </location>
</feature>
<dbReference type="GO" id="GO:0016020">
    <property type="term" value="C:membrane"/>
    <property type="evidence" value="ECO:0007669"/>
    <property type="project" value="InterPro"/>
</dbReference>
<dbReference type="InterPro" id="IPR000477">
    <property type="entry name" value="RT_dom"/>
</dbReference>
<evidence type="ECO:0000256" key="1">
    <source>
        <dbReference type="SAM" id="Coils"/>
    </source>
</evidence>
<evidence type="ECO:0000259" key="5">
    <source>
        <dbReference type="Pfam" id="PF13456"/>
    </source>
</evidence>
<dbReference type="InterPro" id="IPR002156">
    <property type="entry name" value="RNaseH_domain"/>
</dbReference>